<protein>
    <submittedName>
        <fullName evidence="2">LysR family transcriptional regulator</fullName>
    </submittedName>
</protein>
<keyword evidence="3" id="KW-1185">Reference proteome</keyword>
<dbReference type="GO" id="GO:0016779">
    <property type="term" value="F:nucleotidyltransferase activity"/>
    <property type="evidence" value="ECO:0007669"/>
    <property type="project" value="UniProtKB-ARBA"/>
</dbReference>
<name>A0A1D7XHJ8_9CLOT</name>
<dbReference type="PANTHER" id="PTHR43777">
    <property type="entry name" value="MOLYBDENUM COFACTOR CYTIDYLYLTRANSFERASE"/>
    <property type="match status" value="1"/>
</dbReference>
<evidence type="ECO:0000313" key="3">
    <source>
        <dbReference type="Proteomes" id="UP000094652"/>
    </source>
</evidence>
<dbReference type="Proteomes" id="UP000094652">
    <property type="component" value="Chromosome"/>
</dbReference>
<dbReference type="SUPFAM" id="SSF53448">
    <property type="entry name" value="Nucleotide-diphospho-sugar transferases"/>
    <property type="match status" value="1"/>
</dbReference>
<reference evidence="3" key="1">
    <citation type="submission" date="2016-09" db="EMBL/GenBank/DDBJ databases">
        <title>Genomics of Clostridium taeniosporum, an organism which forms endospores with ribbon-like appendages.</title>
        <authorList>
            <person name="Walker J.R."/>
        </authorList>
    </citation>
    <scope>NUCLEOTIDE SEQUENCE [LARGE SCALE GENOMIC DNA]</scope>
    <source>
        <strain evidence="3">1/k</strain>
    </source>
</reference>
<dbReference type="KEGG" id="ctae:BGI42_03365"/>
<evidence type="ECO:0000259" key="1">
    <source>
        <dbReference type="Pfam" id="PF12804"/>
    </source>
</evidence>
<organism evidence="2 3">
    <name type="scientific">Clostridium taeniosporum</name>
    <dbReference type="NCBI Taxonomy" id="394958"/>
    <lineage>
        <taxon>Bacteria</taxon>
        <taxon>Bacillati</taxon>
        <taxon>Bacillota</taxon>
        <taxon>Clostridia</taxon>
        <taxon>Eubacteriales</taxon>
        <taxon>Clostridiaceae</taxon>
        <taxon>Clostridium</taxon>
    </lineage>
</organism>
<gene>
    <name evidence="2" type="ORF">BGI42_03365</name>
</gene>
<feature type="domain" description="MobA-like NTP transferase" evidence="1">
    <location>
        <begin position="11"/>
        <end position="165"/>
    </location>
</feature>
<proteinExistence type="predicted"/>
<dbReference type="InterPro" id="IPR025877">
    <property type="entry name" value="MobA-like_NTP_Trfase"/>
</dbReference>
<dbReference type="RefSeq" id="WP_069678967.1">
    <property type="nucleotide sequence ID" value="NZ_CP017253.2"/>
</dbReference>
<dbReference type="InterPro" id="IPR036390">
    <property type="entry name" value="WH_DNA-bd_sf"/>
</dbReference>
<dbReference type="EMBL" id="CP017253">
    <property type="protein sequence ID" value="AOR22807.1"/>
    <property type="molecule type" value="Genomic_DNA"/>
</dbReference>
<dbReference type="InterPro" id="IPR029044">
    <property type="entry name" value="Nucleotide-diphossugar_trans"/>
</dbReference>
<dbReference type="AlphaFoldDB" id="A0A1D7XHJ8"/>
<dbReference type="Pfam" id="PF12804">
    <property type="entry name" value="NTP_transf_3"/>
    <property type="match status" value="1"/>
</dbReference>
<sequence>MKKKYNKTTGGIIVAAGKPSERISSDPLLKIGSITIIKRIVLTFQRASISPIVIVTGHKSEEIEHNLANYGVIFLKNNKYENSRKFDSAKIGLEFLQNKCDQIIFTPVSIPMFTAETLQTMMKCGKKLLSPSYHGKSGHPLLISSELIPKILKYDGNLGMRGAIRNIGVAREWIDVEDRGILYDTDYIDQLDQLLIKHNKHILHPFVKISIEKESSFFDSRTKLLLILINEINSVRGACRHMALSYSKAWNMLNKLEKELGYAVVERKHGGNKGGKTYLTKEGIKFLKKYQQFEENISEYVRDEFERVF</sequence>
<accession>A0A1D7XHJ8</accession>
<dbReference type="Gene3D" id="1.10.10.10">
    <property type="entry name" value="Winged helix-like DNA-binding domain superfamily/Winged helix DNA-binding domain"/>
    <property type="match status" value="1"/>
</dbReference>
<dbReference type="SUPFAM" id="SSF46785">
    <property type="entry name" value="Winged helix' DNA-binding domain"/>
    <property type="match status" value="1"/>
</dbReference>
<dbReference type="STRING" id="394958.BGI42_03365"/>
<dbReference type="PANTHER" id="PTHR43777:SF1">
    <property type="entry name" value="MOLYBDENUM COFACTOR CYTIDYLYLTRANSFERASE"/>
    <property type="match status" value="1"/>
</dbReference>
<dbReference type="InterPro" id="IPR036388">
    <property type="entry name" value="WH-like_DNA-bd_sf"/>
</dbReference>
<dbReference type="OrthoDB" id="285216at2"/>
<evidence type="ECO:0000313" key="2">
    <source>
        <dbReference type="EMBL" id="AOR22807.1"/>
    </source>
</evidence>
<dbReference type="Gene3D" id="3.90.550.10">
    <property type="entry name" value="Spore Coat Polysaccharide Biosynthesis Protein SpsA, Chain A"/>
    <property type="match status" value="1"/>
</dbReference>